<dbReference type="EMBL" id="JANPWZ010001887">
    <property type="protein sequence ID" value="KAJ3562545.1"/>
    <property type="molecule type" value="Genomic_DNA"/>
</dbReference>
<evidence type="ECO:0000256" key="6">
    <source>
        <dbReference type="ARBA" id="ARBA00022723"/>
    </source>
</evidence>
<evidence type="ECO:0000256" key="1">
    <source>
        <dbReference type="ARBA" id="ARBA00001958"/>
    </source>
</evidence>
<feature type="domain" description="Thiolase C-terminal" evidence="10">
    <location>
        <begin position="292"/>
        <end position="389"/>
    </location>
</feature>
<dbReference type="AlphaFoldDB" id="A0A9W8N803"/>
<dbReference type="InterPro" id="IPR020617">
    <property type="entry name" value="Thiolase_C"/>
</dbReference>
<dbReference type="Gene3D" id="3.40.47.10">
    <property type="match status" value="2"/>
</dbReference>
<sequence length="920" mass="100700">MPRNTLARHFSVQTALRREIQDAYILSASRTPTAKFNGSFLTVSAPKLGAVAIKSALEKSNVPIEKITDVYMGNVLQASVGQAPARQASIFAGLPKSVEAITINKVCASGLKAVVFAAQNIQLGLSEAQVAGGMENMSQVPYYMPRASGLPGFGHIKMEDGLLKDGLTDVYDQFHMGICAETTAKKYEISREQQDEYAIQSYERAQAAWKDKAFAEEIAPVTVKGKKGDTIIDTDEGYLDIKPERVPTLKPAFLRDGSGTVTAANSSTLNDGASALVLGNKAIAQEFGTGSRVLARICGSADAAVDPVDFPIAPAKAVPIALERAGITKDQVAVWEFNEAFAAVIKANEKILGLENAKVNPLGGAISLGHALGSSGSRILTTLLHQLKPAMALAIEFLTSIRGFLKTRNGTGLRDWLRVEPPLPQQYQALATELKTGYRDASAIAKLVERCLPEEDDLPEDQGTAWPGFIAFMKEYFEYWRDVDFDDLLGAHQLLMSLTNSCTTVLNHPMYGLIMLETSVSLCVSLSKLSMTLNKRPDLTKKLKTVDTGDDDQASIVGTTAELIQKFFTTCLTDRTSQRYGRPDGKKVGVYIFANLTLKLLFACRKTQLGKQLFTNVSAKAPPLSFYPAAQRVTYLYYLGRFHFINNHFTRASRCLEQAYIQTPPSFQKHRRLILTYLVPTNMILGRLPSQALLQRPEIQSMAPIFSQFAQAIRTGNWLLFQQALDSNETWLFRKGLLLTLTYRLRPLLWRSLSRRTFLLTYIAPTDAEDSRKAATLELPHLLITATYIQRRLEGYLPANPAAKSRHSLSNPMLYKAVANSSGSVASASTLAPPPGGPKILRPNEGLIWGNMAVTAEHVEDMVASLCAQGLLHGYIAHSQGRFAITGTKQKGSAVAAGWPSVCEVLVQKDDDIPGWVMDQ</sequence>
<dbReference type="InterPro" id="IPR016039">
    <property type="entry name" value="Thiolase-like"/>
</dbReference>
<dbReference type="FunFam" id="3.40.47.10:FF:000007">
    <property type="entry name" value="acetyl-CoA acetyltransferase, mitochondrial"/>
    <property type="match status" value="1"/>
</dbReference>
<dbReference type="EC" id="2.3.1.9" evidence="4"/>
<protein>
    <recommendedName>
        <fullName evidence="4">acetyl-CoA C-acetyltransferase</fullName>
        <ecNumber evidence="4">2.3.1.9</ecNumber>
    </recommendedName>
</protein>
<dbReference type="InterPro" id="IPR020615">
    <property type="entry name" value="Thiolase_acyl_enz_int_AS"/>
</dbReference>
<dbReference type="GO" id="GO:0046872">
    <property type="term" value="F:metal ion binding"/>
    <property type="evidence" value="ECO:0007669"/>
    <property type="project" value="UniProtKB-KW"/>
</dbReference>
<dbReference type="Proteomes" id="UP001148614">
    <property type="component" value="Unassembled WGS sequence"/>
</dbReference>
<dbReference type="PANTHER" id="PTHR18919:SF156">
    <property type="entry name" value="ACETYL-COA ACETYLTRANSFERASE, MITOCHONDRIAL"/>
    <property type="match status" value="1"/>
</dbReference>
<comment type="subunit">
    <text evidence="3">Homotetramer.</text>
</comment>
<evidence type="ECO:0000256" key="4">
    <source>
        <dbReference type="ARBA" id="ARBA00012705"/>
    </source>
</evidence>
<evidence type="ECO:0000259" key="9">
    <source>
        <dbReference type="Pfam" id="PF00108"/>
    </source>
</evidence>
<comment type="similarity">
    <text evidence="2">Belongs to the thiolase-like superfamily. Thiolase family.</text>
</comment>
<dbReference type="PROSITE" id="PS00098">
    <property type="entry name" value="THIOLASE_1"/>
    <property type="match status" value="1"/>
</dbReference>
<keyword evidence="6" id="KW-0479">Metal-binding</keyword>
<dbReference type="NCBIfam" id="TIGR01930">
    <property type="entry name" value="AcCoA-C-Actrans"/>
    <property type="match status" value="1"/>
</dbReference>
<dbReference type="InterPro" id="IPR002155">
    <property type="entry name" value="Thiolase"/>
</dbReference>
<evidence type="ECO:0000256" key="3">
    <source>
        <dbReference type="ARBA" id="ARBA00011881"/>
    </source>
</evidence>
<dbReference type="VEuPathDB" id="FungiDB:F4678DRAFT_475595"/>
<organism evidence="11 12">
    <name type="scientific">Xylaria arbuscula</name>
    <dbReference type="NCBI Taxonomy" id="114810"/>
    <lineage>
        <taxon>Eukaryota</taxon>
        <taxon>Fungi</taxon>
        <taxon>Dikarya</taxon>
        <taxon>Ascomycota</taxon>
        <taxon>Pezizomycotina</taxon>
        <taxon>Sordariomycetes</taxon>
        <taxon>Xylariomycetidae</taxon>
        <taxon>Xylariales</taxon>
        <taxon>Xylariaceae</taxon>
        <taxon>Xylaria</taxon>
    </lineage>
</organism>
<dbReference type="GO" id="GO:0005739">
    <property type="term" value="C:mitochondrion"/>
    <property type="evidence" value="ECO:0007669"/>
    <property type="project" value="TreeGrafter"/>
</dbReference>
<gene>
    <name evidence="11" type="ORF">NPX13_g8530</name>
</gene>
<dbReference type="PANTHER" id="PTHR18919">
    <property type="entry name" value="ACETYL-COA C-ACYLTRANSFERASE"/>
    <property type="match status" value="1"/>
</dbReference>
<dbReference type="GO" id="GO:0006635">
    <property type="term" value="P:fatty acid beta-oxidation"/>
    <property type="evidence" value="ECO:0007669"/>
    <property type="project" value="TreeGrafter"/>
</dbReference>
<reference evidence="11" key="1">
    <citation type="submission" date="2022-07" db="EMBL/GenBank/DDBJ databases">
        <title>Genome Sequence of Xylaria arbuscula.</title>
        <authorList>
            <person name="Buettner E."/>
        </authorList>
    </citation>
    <scope>NUCLEOTIDE SEQUENCE</scope>
    <source>
        <strain evidence="11">VT107</strain>
    </source>
</reference>
<evidence type="ECO:0000259" key="10">
    <source>
        <dbReference type="Pfam" id="PF02803"/>
    </source>
</evidence>
<evidence type="ECO:0000256" key="5">
    <source>
        <dbReference type="ARBA" id="ARBA00022679"/>
    </source>
</evidence>
<proteinExistence type="inferred from homology"/>
<dbReference type="CDD" id="cd00751">
    <property type="entry name" value="thiolase"/>
    <property type="match status" value="1"/>
</dbReference>
<evidence type="ECO:0000256" key="7">
    <source>
        <dbReference type="ARBA" id="ARBA00022958"/>
    </source>
</evidence>
<dbReference type="InterPro" id="IPR020616">
    <property type="entry name" value="Thiolase_N"/>
</dbReference>
<dbReference type="GO" id="GO:0003985">
    <property type="term" value="F:acetyl-CoA C-acetyltransferase activity"/>
    <property type="evidence" value="ECO:0007669"/>
    <property type="project" value="UniProtKB-EC"/>
</dbReference>
<comment type="cofactor">
    <cofactor evidence="1">
        <name>K(+)</name>
        <dbReference type="ChEBI" id="CHEBI:29103"/>
    </cofactor>
</comment>
<dbReference type="Pfam" id="PF00108">
    <property type="entry name" value="Thiolase_N"/>
    <property type="match status" value="1"/>
</dbReference>
<feature type="domain" description="Thiolase N-terminal" evidence="9">
    <location>
        <begin position="24"/>
        <end position="280"/>
    </location>
</feature>
<evidence type="ECO:0000313" key="12">
    <source>
        <dbReference type="Proteomes" id="UP001148614"/>
    </source>
</evidence>
<dbReference type="SMART" id="SM00753">
    <property type="entry name" value="PAM"/>
    <property type="match status" value="1"/>
</dbReference>
<name>A0A9W8N803_9PEZI</name>
<accession>A0A9W8N803</accession>
<dbReference type="SUPFAM" id="SSF53901">
    <property type="entry name" value="Thiolase-like"/>
    <property type="match status" value="2"/>
</dbReference>
<dbReference type="Pfam" id="PF02803">
    <property type="entry name" value="Thiolase_C"/>
    <property type="match status" value="1"/>
</dbReference>
<keyword evidence="7" id="KW-0630">Potassium</keyword>
<evidence type="ECO:0000256" key="2">
    <source>
        <dbReference type="ARBA" id="ARBA00010982"/>
    </source>
</evidence>
<comment type="caution">
    <text evidence="11">The sequence shown here is derived from an EMBL/GenBank/DDBJ whole genome shotgun (WGS) entry which is preliminary data.</text>
</comment>
<keyword evidence="5" id="KW-0808">Transferase</keyword>
<evidence type="ECO:0000256" key="8">
    <source>
        <dbReference type="ARBA" id="ARBA00023315"/>
    </source>
</evidence>
<keyword evidence="8" id="KW-0012">Acyltransferase</keyword>
<evidence type="ECO:0000313" key="11">
    <source>
        <dbReference type="EMBL" id="KAJ3562545.1"/>
    </source>
</evidence>
<keyword evidence="12" id="KW-1185">Reference proteome</keyword>